<comment type="caution">
    <text evidence="1">The sequence shown here is derived from an EMBL/GenBank/DDBJ whole genome shotgun (WGS) entry which is preliminary data.</text>
</comment>
<keyword evidence="2" id="KW-1185">Reference proteome</keyword>
<name>A0ABN3ADX3_9ACTN</name>
<gene>
    <name evidence="1" type="ORF">GCM10009727_76810</name>
</gene>
<dbReference type="Proteomes" id="UP001501020">
    <property type="component" value="Unassembled WGS sequence"/>
</dbReference>
<protein>
    <submittedName>
        <fullName evidence="1">Uncharacterized protein</fullName>
    </submittedName>
</protein>
<evidence type="ECO:0000313" key="2">
    <source>
        <dbReference type="Proteomes" id="UP001501020"/>
    </source>
</evidence>
<proteinExistence type="predicted"/>
<reference evidence="1 2" key="1">
    <citation type="journal article" date="2019" name="Int. J. Syst. Evol. Microbiol.">
        <title>The Global Catalogue of Microorganisms (GCM) 10K type strain sequencing project: providing services to taxonomists for standard genome sequencing and annotation.</title>
        <authorList>
            <consortium name="The Broad Institute Genomics Platform"/>
            <consortium name="The Broad Institute Genome Sequencing Center for Infectious Disease"/>
            <person name="Wu L."/>
            <person name="Ma J."/>
        </authorList>
    </citation>
    <scope>NUCLEOTIDE SEQUENCE [LARGE SCALE GENOMIC DNA]</scope>
    <source>
        <strain evidence="1 2">JCM 13850</strain>
    </source>
</reference>
<evidence type="ECO:0000313" key="1">
    <source>
        <dbReference type="EMBL" id="GAA2161966.1"/>
    </source>
</evidence>
<sequence length="134" mass="14916">MLTWIRRREGRLTPAASSLLMTGYISHAVLGEALVLIGNRAKTAGMAADFAEVWERIRHHAGAEFHTILGRPFVYEVPGNYLRTNRTNRNLPRSNFAKALAVMPVDGPGAIPECQGPSYTWAILMDPRIRGDSW</sequence>
<dbReference type="EMBL" id="BAAAMR010000102">
    <property type="protein sequence ID" value="GAA2161966.1"/>
    <property type="molecule type" value="Genomic_DNA"/>
</dbReference>
<organism evidence="1 2">
    <name type="scientific">Actinomadura napierensis</name>
    <dbReference type="NCBI Taxonomy" id="267854"/>
    <lineage>
        <taxon>Bacteria</taxon>
        <taxon>Bacillati</taxon>
        <taxon>Actinomycetota</taxon>
        <taxon>Actinomycetes</taxon>
        <taxon>Streptosporangiales</taxon>
        <taxon>Thermomonosporaceae</taxon>
        <taxon>Actinomadura</taxon>
    </lineage>
</organism>
<accession>A0ABN3ADX3</accession>